<name>A0A516G813_9MICO</name>
<dbReference type="GO" id="GO:0004641">
    <property type="term" value="F:phosphoribosylformylglycinamidine cyclo-ligase activity"/>
    <property type="evidence" value="ECO:0007669"/>
    <property type="project" value="UniProtKB-UniRule"/>
</dbReference>
<dbReference type="GO" id="GO:0006189">
    <property type="term" value="P:'de novo' IMP biosynthetic process"/>
    <property type="evidence" value="ECO:0007669"/>
    <property type="project" value="UniProtKB-UniRule"/>
</dbReference>
<feature type="domain" description="PurM-like N-terminal" evidence="14">
    <location>
        <begin position="155"/>
        <end position="270"/>
    </location>
</feature>
<dbReference type="Proteomes" id="UP000315395">
    <property type="component" value="Chromosome"/>
</dbReference>
<dbReference type="CDD" id="cd02196">
    <property type="entry name" value="PurM"/>
    <property type="match status" value="1"/>
</dbReference>
<dbReference type="SUPFAM" id="SSF56042">
    <property type="entry name" value="PurM C-terminal domain-like"/>
    <property type="match status" value="1"/>
</dbReference>
<evidence type="ECO:0000256" key="5">
    <source>
        <dbReference type="ARBA" id="ARBA00022598"/>
    </source>
</evidence>
<feature type="compositionally biased region" description="Low complexity" evidence="13">
    <location>
        <begin position="8"/>
        <end position="27"/>
    </location>
</feature>
<feature type="compositionally biased region" description="Polar residues" evidence="13">
    <location>
        <begin position="31"/>
        <end position="41"/>
    </location>
</feature>
<dbReference type="SUPFAM" id="SSF55326">
    <property type="entry name" value="PurM N-terminal domain-like"/>
    <property type="match status" value="1"/>
</dbReference>
<evidence type="ECO:0000256" key="3">
    <source>
        <dbReference type="ARBA" id="ARBA00013047"/>
    </source>
</evidence>
<gene>
    <name evidence="12" type="primary">purM</name>
    <name evidence="16" type="ORF">FNH13_03415</name>
</gene>
<dbReference type="UniPathway" id="UPA00074">
    <property type="reaction ID" value="UER00129"/>
</dbReference>
<dbReference type="KEGG" id="orz:FNH13_03415"/>
<evidence type="ECO:0000256" key="4">
    <source>
        <dbReference type="ARBA" id="ARBA00020367"/>
    </source>
</evidence>
<dbReference type="PANTHER" id="PTHR10520">
    <property type="entry name" value="TRIFUNCTIONAL PURINE BIOSYNTHETIC PROTEIN ADENOSINE-3-RELATED"/>
    <property type="match status" value="1"/>
</dbReference>
<dbReference type="PANTHER" id="PTHR10520:SF12">
    <property type="entry name" value="TRIFUNCTIONAL PURINE BIOSYNTHETIC PROTEIN ADENOSINE-3"/>
    <property type="match status" value="1"/>
</dbReference>
<evidence type="ECO:0000313" key="16">
    <source>
        <dbReference type="EMBL" id="QDO87500.1"/>
    </source>
</evidence>
<keyword evidence="6 12" id="KW-0547">Nucleotide-binding</keyword>
<feature type="domain" description="PurM-like C-terminal" evidence="15">
    <location>
        <begin position="282"/>
        <end position="449"/>
    </location>
</feature>
<evidence type="ECO:0000259" key="15">
    <source>
        <dbReference type="Pfam" id="PF02769"/>
    </source>
</evidence>
<dbReference type="FunFam" id="3.30.1330.10:FF:000001">
    <property type="entry name" value="Phosphoribosylformylglycinamidine cyclo-ligase"/>
    <property type="match status" value="1"/>
</dbReference>
<dbReference type="GO" id="GO:0005829">
    <property type="term" value="C:cytosol"/>
    <property type="evidence" value="ECO:0007669"/>
    <property type="project" value="TreeGrafter"/>
</dbReference>
<dbReference type="GO" id="GO:0004637">
    <property type="term" value="F:phosphoribosylamine-glycine ligase activity"/>
    <property type="evidence" value="ECO:0007669"/>
    <property type="project" value="TreeGrafter"/>
</dbReference>
<dbReference type="InterPro" id="IPR036676">
    <property type="entry name" value="PurM-like_C_sf"/>
</dbReference>
<comment type="similarity">
    <text evidence="2 12">Belongs to the AIR synthase family.</text>
</comment>
<dbReference type="AlphaFoldDB" id="A0A516G813"/>
<dbReference type="HAMAP" id="MF_00741">
    <property type="entry name" value="AIRS"/>
    <property type="match status" value="1"/>
</dbReference>
<sequence>MSGRRARSASTPRPPSISWSSGSPPGRRQQRPATTQGTTLERSGLATPERSGLAAPERSGPGAPETAPGTNQRPAPETARRPRGDALGARHTLVPTARSHTKGRPVSDQPITYASAGVDVEAGDRAVELMKASVAAAQRPEVIGGLGGFAGMFDASALRGMQRPVLATSTDGVGTKVAIAQAMDVHDTIGQDLVGMVVDDIVVSGAEPLFMTDYIACGKVVPERIAAIVSGIARGCELAGVALVGGETAEHPGLLAESEYDVAGAATGVVEYDDVLGPQRVREGDAVIALASSGLHSNGYSLVRRVIAAAGWSWERHVEDFGRTLGEEMLEPTRIYTRMLLDLIRTPGLDVHALSHVTGGGLAANLGRVLPVGALATVERSTWTPPAVFSVVQELGAVPLEDLERTLNQGVGFVAVLPGDQADAAVARSAELGVPAWVLGEVQADTGETGEGIVRGAKGVDGGAVRVTGAYSGGATAT</sequence>
<evidence type="ECO:0000256" key="2">
    <source>
        <dbReference type="ARBA" id="ARBA00010280"/>
    </source>
</evidence>
<dbReference type="InterPro" id="IPR010918">
    <property type="entry name" value="PurM-like_C_dom"/>
</dbReference>
<evidence type="ECO:0000256" key="1">
    <source>
        <dbReference type="ARBA" id="ARBA00004686"/>
    </source>
</evidence>
<comment type="catalytic activity">
    <reaction evidence="11 12">
        <text>2-formamido-N(1)-(5-O-phospho-beta-D-ribosyl)acetamidine + ATP = 5-amino-1-(5-phospho-beta-D-ribosyl)imidazole + ADP + phosphate + H(+)</text>
        <dbReference type="Rhea" id="RHEA:23032"/>
        <dbReference type="ChEBI" id="CHEBI:15378"/>
        <dbReference type="ChEBI" id="CHEBI:30616"/>
        <dbReference type="ChEBI" id="CHEBI:43474"/>
        <dbReference type="ChEBI" id="CHEBI:137981"/>
        <dbReference type="ChEBI" id="CHEBI:147287"/>
        <dbReference type="ChEBI" id="CHEBI:456216"/>
        <dbReference type="EC" id="6.3.3.1"/>
    </reaction>
</comment>
<protein>
    <recommendedName>
        <fullName evidence="4 12">Phosphoribosylformylglycinamidine cyclo-ligase</fullName>
        <ecNumber evidence="3 12">6.3.3.1</ecNumber>
    </recommendedName>
    <alternativeName>
        <fullName evidence="9 12">AIR synthase</fullName>
    </alternativeName>
    <alternativeName>
        <fullName evidence="10 12">AIRS</fullName>
    </alternativeName>
    <alternativeName>
        <fullName evidence="8 12">Phosphoribosyl-aminoimidazole synthetase</fullName>
    </alternativeName>
</protein>
<dbReference type="Gene3D" id="3.90.650.10">
    <property type="entry name" value="PurM-like C-terminal domain"/>
    <property type="match status" value="1"/>
</dbReference>
<dbReference type="NCBIfam" id="TIGR00878">
    <property type="entry name" value="purM"/>
    <property type="match status" value="1"/>
</dbReference>
<reference evidence="16 17" key="1">
    <citation type="submission" date="2019-07" db="EMBL/GenBank/DDBJ databases">
        <title>complete genome sequencing of Ornithinimicrobium sp. H23M54.</title>
        <authorList>
            <person name="Bae J.-W."/>
            <person name="Lee S.-Y."/>
        </authorList>
    </citation>
    <scope>NUCLEOTIDE SEQUENCE [LARGE SCALE GENOMIC DNA]</scope>
    <source>
        <strain evidence="16 17">H23M54</strain>
    </source>
</reference>
<evidence type="ECO:0000256" key="11">
    <source>
        <dbReference type="ARBA" id="ARBA00049057"/>
    </source>
</evidence>
<keyword evidence="5 12" id="KW-0436">Ligase</keyword>
<evidence type="ECO:0000256" key="12">
    <source>
        <dbReference type="HAMAP-Rule" id="MF_00741"/>
    </source>
</evidence>
<keyword evidence="12" id="KW-0963">Cytoplasm</keyword>
<dbReference type="GO" id="GO:0005524">
    <property type="term" value="F:ATP binding"/>
    <property type="evidence" value="ECO:0007669"/>
    <property type="project" value="UniProtKB-KW"/>
</dbReference>
<dbReference type="Gene3D" id="3.30.1330.10">
    <property type="entry name" value="PurM-like, N-terminal domain"/>
    <property type="match status" value="1"/>
</dbReference>
<accession>A0A516G813</accession>
<evidence type="ECO:0000256" key="10">
    <source>
        <dbReference type="ARBA" id="ARBA00033093"/>
    </source>
</evidence>
<feature type="region of interest" description="Disordered" evidence="13">
    <location>
        <begin position="1"/>
        <end position="110"/>
    </location>
</feature>
<evidence type="ECO:0000256" key="9">
    <source>
        <dbReference type="ARBA" id="ARBA00032931"/>
    </source>
</evidence>
<dbReference type="InterPro" id="IPR036921">
    <property type="entry name" value="PurM-like_N_sf"/>
</dbReference>
<evidence type="ECO:0000259" key="14">
    <source>
        <dbReference type="Pfam" id="PF00586"/>
    </source>
</evidence>
<evidence type="ECO:0000256" key="13">
    <source>
        <dbReference type="SAM" id="MobiDB-lite"/>
    </source>
</evidence>
<organism evidence="16 17">
    <name type="scientific">Ornithinimicrobium ciconiae</name>
    <dbReference type="NCBI Taxonomy" id="2594265"/>
    <lineage>
        <taxon>Bacteria</taxon>
        <taxon>Bacillati</taxon>
        <taxon>Actinomycetota</taxon>
        <taxon>Actinomycetes</taxon>
        <taxon>Micrococcales</taxon>
        <taxon>Ornithinimicrobiaceae</taxon>
        <taxon>Ornithinimicrobium</taxon>
    </lineage>
</organism>
<evidence type="ECO:0000256" key="7">
    <source>
        <dbReference type="ARBA" id="ARBA00022840"/>
    </source>
</evidence>
<dbReference type="EMBL" id="CP041616">
    <property type="protein sequence ID" value="QDO87500.1"/>
    <property type="molecule type" value="Genomic_DNA"/>
</dbReference>
<dbReference type="Pfam" id="PF00586">
    <property type="entry name" value="AIRS"/>
    <property type="match status" value="1"/>
</dbReference>
<keyword evidence="7 12" id="KW-0067">ATP-binding</keyword>
<keyword evidence="17" id="KW-1185">Reference proteome</keyword>
<dbReference type="Pfam" id="PF02769">
    <property type="entry name" value="AIRS_C"/>
    <property type="match status" value="1"/>
</dbReference>
<evidence type="ECO:0000256" key="6">
    <source>
        <dbReference type="ARBA" id="ARBA00022741"/>
    </source>
</evidence>
<comment type="pathway">
    <text evidence="1 12">Purine metabolism; IMP biosynthesis via de novo pathway; 5-amino-1-(5-phospho-D-ribosyl)imidazole from N(2)-formyl-N(1)-(5-phospho-D-ribosyl)glycinamide: step 2/2.</text>
</comment>
<keyword evidence="12" id="KW-0658">Purine biosynthesis</keyword>
<dbReference type="GO" id="GO:0046084">
    <property type="term" value="P:adenine biosynthetic process"/>
    <property type="evidence" value="ECO:0007669"/>
    <property type="project" value="TreeGrafter"/>
</dbReference>
<dbReference type="OrthoDB" id="9777881at2"/>
<dbReference type="InterPro" id="IPR016188">
    <property type="entry name" value="PurM-like_N"/>
</dbReference>
<comment type="subcellular location">
    <subcellularLocation>
        <location evidence="12">Cytoplasm</location>
    </subcellularLocation>
</comment>
<dbReference type="EC" id="6.3.3.1" evidence="3 12"/>
<evidence type="ECO:0000313" key="17">
    <source>
        <dbReference type="Proteomes" id="UP000315395"/>
    </source>
</evidence>
<dbReference type="InterPro" id="IPR004733">
    <property type="entry name" value="PurM_cligase"/>
</dbReference>
<evidence type="ECO:0000256" key="8">
    <source>
        <dbReference type="ARBA" id="ARBA00031908"/>
    </source>
</evidence>
<proteinExistence type="inferred from homology"/>